<dbReference type="Proteomes" id="UP000032300">
    <property type="component" value="Chromosome"/>
</dbReference>
<evidence type="ECO:0000256" key="3">
    <source>
        <dbReference type="ARBA" id="ARBA00022840"/>
    </source>
</evidence>
<dbReference type="PIRSF" id="PIRSF006806">
    <property type="entry name" value="FTHF_cligase"/>
    <property type="match status" value="1"/>
</dbReference>
<dbReference type="InterPro" id="IPR037171">
    <property type="entry name" value="NagB/RpiA_transferase-like"/>
</dbReference>
<dbReference type="EC" id="6.3.3.2" evidence="5"/>
<dbReference type="NCBIfam" id="TIGR02727">
    <property type="entry name" value="MTHFS_bact"/>
    <property type="match status" value="1"/>
</dbReference>
<dbReference type="GO" id="GO:0035999">
    <property type="term" value="P:tetrahydrofolate interconversion"/>
    <property type="evidence" value="ECO:0007669"/>
    <property type="project" value="TreeGrafter"/>
</dbReference>
<keyword evidence="5" id="KW-0479">Metal-binding</keyword>
<feature type="binding site" evidence="4">
    <location>
        <position position="52"/>
    </location>
    <ligand>
        <name>substrate</name>
    </ligand>
</feature>
<dbReference type="GO" id="GO:0005524">
    <property type="term" value="F:ATP binding"/>
    <property type="evidence" value="ECO:0007669"/>
    <property type="project" value="UniProtKB-KW"/>
</dbReference>
<dbReference type="InterPro" id="IPR002698">
    <property type="entry name" value="FTHF_cligase"/>
</dbReference>
<keyword evidence="7" id="KW-1185">Reference proteome</keyword>
<evidence type="ECO:0000256" key="5">
    <source>
        <dbReference type="RuleBase" id="RU361279"/>
    </source>
</evidence>
<gene>
    <name evidence="6" type="ORF">TS85_08970</name>
</gene>
<reference evidence="6 7" key="2">
    <citation type="submission" date="2015-02" db="EMBL/GenBank/DDBJ databases">
        <title>The complete genome of Sphingomonas hengshuiensis sp. WHSC-8 isolated from soil of Hengshui Lake.</title>
        <authorList>
            <person name="Wei S."/>
            <person name="Guo J."/>
            <person name="Su C."/>
            <person name="Wu R."/>
            <person name="Zhang Z."/>
            <person name="Liang K."/>
            <person name="Li H."/>
            <person name="Wang T."/>
            <person name="Liu H."/>
            <person name="Zhang C."/>
            <person name="Li Z."/>
            <person name="Wang Q."/>
            <person name="Meng J."/>
        </authorList>
    </citation>
    <scope>NUCLEOTIDE SEQUENCE [LARGE SCALE GENOMIC DNA]</scope>
    <source>
        <strain evidence="6 7">WHSC-8</strain>
    </source>
</reference>
<accession>A0A7U4J7W9</accession>
<comment type="similarity">
    <text evidence="1 5">Belongs to the 5-formyltetrahydrofolate cyclo-ligase family.</text>
</comment>
<dbReference type="KEGG" id="sphi:TS85_08970"/>
<evidence type="ECO:0000256" key="2">
    <source>
        <dbReference type="ARBA" id="ARBA00022741"/>
    </source>
</evidence>
<name>A0A7U4J7W9_9SPHN</name>
<dbReference type="RefSeq" id="WP_044331721.1">
    <property type="nucleotide sequence ID" value="NZ_CP010836.1"/>
</dbReference>
<dbReference type="PANTHER" id="PTHR23407">
    <property type="entry name" value="ATPASE INHIBITOR/5-FORMYLTETRAHYDROFOLATE CYCLO-LIGASE"/>
    <property type="match status" value="1"/>
</dbReference>
<sequence>MTQEKHALRARLRADRDKFAAEASAAICAPDALLAKFHPGRVVTSYMPVGSEADPSLLAAAALERGCRIALPHVVDRATPMRFLAWQPGDVLVAGAFGLLQPDAAMPDCIPDIILTPLLGFDRRLNRIGQGAGFYDRAFARFENALRIGVAWSVQEAPAIPADIWDVPLHAVITERGMICHEEP</sequence>
<evidence type="ECO:0000313" key="6">
    <source>
        <dbReference type="EMBL" id="AJP71891.1"/>
    </source>
</evidence>
<dbReference type="InterPro" id="IPR024185">
    <property type="entry name" value="FTHF_cligase-like_sf"/>
</dbReference>
<dbReference type="Gene3D" id="3.40.50.10420">
    <property type="entry name" value="NagB/RpiA/CoA transferase-like"/>
    <property type="match status" value="1"/>
</dbReference>
<dbReference type="Pfam" id="PF01812">
    <property type="entry name" value="5-FTHF_cyc-lig"/>
    <property type="match status" value="1"/>
</dbReference>
<dbReference type="EMBL" id="CP010836">
    <property type="protein sequence ID" value="AJP71891.1"/>
    <property type="molecule type" value="Genomic_DNA"/>
</dbReference>
<dbReference type="OrthoDB" id="9801938at2"/>
<feature type="binding site" evidence="4">
    <location>
        <begin position="5"/>
        <end position="9"/>
    </location>
    <ligand>
        <name>ATP</name>
        <dbReference type="ChEBI" id="CHEBI:30616"/>
    </ligand>
</feature>
<keyword evidence="3 4" id="KW-0067">ATP-binding</keyword>
<reference evidence="6 7" key="1">
    <citation type="journal article" date="2015" name="Int. J. Syst. Evol. Microbiol.">
        <title>Sphingomonas hengshuiensis sp. nov., isolated from lake wetland.</title>
        <authorList>
            <person name="Wei S."/>
            <person name="Wang T."/>
            <person name="Liu H."/>
            <person name="Zhang C."/>
            <person name="Guo J."/>
            <person name="Wang Q."/>
            <person name="Liang K."/>
            <person name="Zhang Z."/>
        </authorList>
    </citation>
    <scope>NUCLEOTIDE SEQUENCE [LARGE SCALE GENOMIC DNA]</scope>
    <source>
        <strain evidence="6 7">WHSC-8</strain>
    </source>
</reference>
<evidence type="ECO:0000313" key="7">
    <source>
        <dbReference type="Proteomes" id="UP000032300"/>
    </source>
</evidence>
<dbReference type="GO" id="GO:0009396">
    <property type="term" value="P:folic acid-containing compound biosynthetic process"/>
    <property type="evidence" value="ECO:0007669"/>
    <property type="project" value="TreeGrafter"/>
</dbReference>
<organism evidence="6 7">
    <name type="scientific">Sphingomonas hengshuiensis</name>
    <dbReference type="NCBI Taxonomy" id="1609977"/>
    <lineage>
        <taxon>Bacteria</taxon>
        <taxon>Pseudomonadati</taxon>
        <taxon>Pseudomonadota</taxon>
        <taxon>Alphaproteobacteria</taxon>
        <taxon>Sphingomonadales</taxon>
        <taxon>Sphingomonadaceae</taxon>
        <taxon>Sphingomonas</taxon>
    </lineage>
</organism>
<dbReference type="SUPFAM" id="SSF100950">
    <property type="entry name" value="NagB/RpiA/CoA transferase-like"/>
    <property type="match status" value="1"/>
</dbReference>
<feature type="binding site" evidence="4">
    <location>
        <position position="47"/>
    </location>
    <ligand>
        <name>substrate</name>
    </ligand>
</feature>
<dbReference type="PANTHER" id="PTHR23407:SF1">
    <property type="entry name" value="5-FORMYLTETRAHYDROFOLATE CYCLO-LIGASE"/>
    <property type="match status" value="1"/>
</dbReference>
<keyword evidence="5" id="KW-0460">Magnesium</keyword>
<evidence type="ECO:0000256" key="4">
    <source>
        <dbReference type="PIRSR" id="PIRSR006806-1"/>
    </source>
</evidence>
<protein>
    <recommendedName>
        <fullName evidence="5">5-formyltetrahydrofolate cyclo-ligase</fullName>
        <ecNumber evidence="5">6.3.3.2</ecNumber>
    </recommendedName>
</protein>
<keyword evidence="2 4" id="KW-0547">Nucleotide-binding</keyword>
<comment type="catalytic activity">
    <reaction evidence="5">
        <text>(6S)-5-formyl-5,6,7,8-tetrahydrofolate + ATP = (6R)-5,10-methenyltetrahydrofolate + ADP + phosphate</text>
        <dbReference type="Rhea" id="RHEA:10488"/>
        <dbReference type="ChEBI" id="CHEBI:30616"/>
        <dbReference type="ChEBI" id="CHEBI:43474"/>
        <dbReference type="ChEBI" id="CHEBI:57455"/>
        <dbReference type="ChEBI" id="CHEBI:57457"/>
        <dbReference type="ChEBI" id="CHEBI:456216"/>
        <dbReference type="EC" id="6.3.3.2"/>
    </reaction>
</comment>
<proteinExistence type="inferred from homology"/>
<dbReference type="GO" id="GO:0030272">
    <property type="term" value="F:5-formyltetrahydrofolate cyclo-ligase activity"/>
    <property type="evidence" value="ECO:0007669"/>
    <property type="project" value="UniProtKB-EC"/>
</dbReference>
<evidence type="ECO:0000256" key="1">
    <source>
        <dbReference type="ARBA" id="ARBA00010638"/>
    </source>
</evidence>
<dbReference type="AlphaFoldDB" id="A0A7U4J7W9"/>
<dbReference type="GO" id="GO:0046872">
    <property type="term" value="F:metal ion binding"/>
    <property type="evidence" value="ECO:0007669"/>
    <property type="project" value="UniProtKB-KW"/>
</dbReference>
<keyword evidence="6" id="KW-0436">Ligase</keyword>
<comment type="cofactor">
    <cofactor evidence="5">
        <name>Mg(2+)</name>
        <dbReference type="ChEBI" id="CHEBI:18420"/>
    </cofactor>
</comment>
<feature type="binding site" evidence="4">
    <location>
        <begin position="127"/>
        <end position="135"/>
    </location>
    <ligand>
        <name>ATP</name>
        <dbReference type="ChEBI" id="CHEBI:30616"/>
    </ligand>
</feature>